<reference evidence="1" key="1">
    <citation type="submission" date="2022-12" db="EMBL/GenBank/DDBJ databases">
        <title>Draft genome assemblies for two species of Escallonia (Escalloniales).</title>
        <authorList>
            <person name="Chanderbali A."/>
            <person name="Dervinis C."/>
            <person name="Anghel I."/>
            <person name="Soltis D."/>
            <person name="Soltis P."/>
            <person name="Zapata F."/>
        </authorList>
    </citation>
    <scope>NUCLEOTIDE SEQUENCE</scope>
    <source>
        <strain evidence="1">UCBG64.0493</strain>
        <tissue evidence="1">Leaf</tissue>
    </source>
</reference>
<dbReference type="EMBL" id="JAVXUP010004949">
    <property type="protein sequence ID" value="KAK2996542.1"/>
    <property type="molecule type" value="Genomic_DNA"/>
</dbReference>
<name>A0AA88UWY9_9ASTE</name>
<keyword evidence="2" id="KW-1185">Reference proteome</keyword>
<organism evidence="1 2">
    <name type="scientific">Escallonia herrerae</name>
    <dbReference type="NCBI Taxonomy" id="1293975"/>
    <lineage>
        <taxon>Eukaryota</taxon>
        <taxon>Viridiplantae</taxon>
        <taxon>Streptophyta</taxon>
        <taxon>Embryophyta</taxon>
        <taxon>Tracheophyta</taxon>
        <taxon>Spermatophyta</taxon>
        <taxon>Magnoliopsida</taxon>
        <taxon>eudicotyledons</taxon>
        <taxon>Gunneridae</taxon>
        <taxon>Pentapetalae</taxon>
        <taxon>asterids</taxon>
        <taxon>campanulids</taxon>
        <taxon>Escalloniales</taxon>
        <taxon>Escalloniaceae</taxon>
        <taxon>Escallonia</taxon>
    </lineage>
</organism>
<proteinExistence type="predicted"/>
<sequence>MVERFFSTTARSYPTDHNFGGSDRIELLSGPPSSGKTSLLFQFAFNAAFGSSDEVVFICNRRRLETKPPYLSQGIDPTSDVFQRIQVKYVDDDEGISKYFAAFHLHGKFPVTVIVDDFGDLFDERSCQERYSNPRGRDLAIVRTLALCQNAIMHANETGPCKLLLSDTYHGDSTRWLYIYKRWVSSIYIIRSMFVRGDGVGSFLLKNNIYRHNAGLESEKVRTAKYSIALQYLVLEGISEEVNCCSVVKAH</sequence>
<dbReference type="Proteomes" id="UP001188597">
    <property type="component" value="Unassembled WGS sequence"/>
</dbReference>
<evidence type="ECO:0000313" key="2">
    <source>
        <dbReference type="Proteomes" id="UP001188597"/>
    </source>
</evidence>
<dbReference type="PANTHER" id="PTHR28653">
    <property type="match status" value="1"/>
</dbReference>
<gene>
    <name evidence="1" type="ORF">RJ639_024772</name>
</gene>
<protein>
    <submittedName>
        <fullName evidence="1">Uncharacterized protein</fullName>
    </submittedName>
</protein>
<dbReference type="Gene3D" id="3.40.50.300">
    <property type="entry name" value="P-loop containing nucleotide triphosphate hydrolases"/>
    <property type="match status" value="1"/>
</dbReference>
<dbReference type="AlphaFoldDB" id="A0AA88UWY9"/>
<dbReference type="GO" id="GO:0000724">
    <property type="term" value="P:double-strand break repair via homologous recombination"/>
    <property type="evidence" value="ECO:0007669"/>
    <property type="project" value="TreeGrafter"/>
</dbReference>
<dbReference type="InterPro" id="IPR027417">
    <property type="entry name" value="P-loop_NTPase"/>
</dbReference>
<accession>A0AA88UWY9</accession>
<dbReference type="GO" id="GO:0003697">
    <property type="term" value="F:single-stranded DNA binding"/>
    <property type="evidence" value="ECO:0007669"/>
    <property type="project" value="TreeGrafter"/>
</dbReference>
<dbReference type="PANTHER" id="PTHR28653:SF1">
    <property type="entry name" value="ATPASE SWSAP1"/>
    <property type="match status" value="1"/>
</dbReference>
<comment type="caution">
    <text evidence="1">The sequence shown here is derived from an EMBL/GenBank/DDBJ whole genome shotgun (WGS) entry which is preliminary data.</text>
</comment>
<dbReference type="GO" id="GO:0097196">
    <property type="term" value="C:Shu complex"/>
    <property type="evidence" value="ECO:0007669"/>
    <property type="project" value="TreeGrafter"/>
</dbReference>
<evidence type="ECO:0000313" key="1">
    <source>
        <dbReference type="EMBL" id="KAK2996542.1"/>
    </source>
</evidence>
<dbReference type="SUPFAM" id="SSF52540">
    <property type="entry name" value="P-loop containing nucleoside triphosphate hydrolases"/>
    <property type="match status" value="1"/>
</dbReference>